<protein>
    <submittedName>
        <fullName evidence="10">Putrescine transport system permease protein</fullName>
    </submittedName>
</protein>
<dbReference type="Pfam" id="PF00528">
    <property type="entry name" value="BPD_transp_1"/>
    <property type="match status" value="1"/>
</dbReference>
<feature type="transmembrane region" description="Helical" evidence="8">
    <location>
        <begin position="7"/>
        <end position="33"/>
    </location>
</feature>
<comment type="similarity">
    <text evidence="2">Belongs to the binding-protein-dependent transport system permease family. CysTW subfamily.</text>
</comment>
<dbReference type="GO" id="GO:0005886">
    <property type="term" value="C:plasma membrane"/>
    <property type="evidence" value="ECO:0007669"/>
    <property type="project" value="UniProtKB-SubCell"/>
</dbReference>
<sequence length="277" mass="29983">MNAAQSRFLLVAMSVLALLFLYAPIVSIVIYSFNESQLVTVWSRFSTKWYAALLHDDQILRAARISIEVALLSATGATVLGTFAGYILSRFGRFPGRTLFSGLVMAPLVMPEIIMGISTLLLFVALEAAIGWPHRDIQTIVMAHITFATAFVAVVVQSRLSEIDVSIEEAAADLGARPLQVFFLVTLPLIAPALMSGFLLAFSLSLDDLVITSFVSGPSSTTLPMVIFSKVRLGLNPEINALGALIILFVGVIATIATFRTIFADWRGKRKVETATA</sequence>
<dbReference type="OrthoDB" id="9782004at2"/>
<keyword evidence="7 8" id="KW-0472">Membrane</keyword>
<dbReference type="Gene3D" id="1.10.3720.10">
    <property type="entry name" value="MetI-like"/>
    <property type="match status" value="1"/>
</dbReference>
<comment type="subcellular location">
    <subcellularLocation>
        <location evidence="1 8">Cell membrane</location>
        <topology evidence="1 8">Multi-pass membrane protein</topology>
    </subcellularLocation>
</comment>
<evidence type="ECO:0000313" key="10">
    <source>
        <dbReference type="EMBL" id="SNB51238.1"/>
    </source>
</evidence>
<dbReference type="AlphaFoldDB" id="A0A212PWB5"/>
<keyword evidence="11" id="KW-1185">Reference proteome</keyword>
<name>A0A212PWB5_RHOAC</name>
<feature type="transmembrane region" description="Helical" evidence="8">
    <location>
        <begin position="100"/>
        <end position="125"/>
    </location>
</feature>
<evidence type="ECO:0000259" key="9">
    <source>
        <dbReference type="PROSITE" id="PS50928"/>
    </source>
</evidence>
<keyword evidence="6 8" id="KW-1133">Transmembrane helix</keyword>
<dbReference type="GO" id="GO:0055085">
    <property type="term" value="P:transmembrane transport"/>
    <property type="evidence" value="ECO:0007669"/>
    <property type="project" value="InterPro"/>
</dbReference>
<dbReference type="EMBL" id="FYDG01000001">
    <property type="protein sequence ID" value="SNB51238.1"/>
    <property type="molecule type" value="Genomic_DNA"/>
</dbReference>
<feature type="transmembrane region" description="Helical" evidence="8">
    <location>
        <begin position="239"/>
        <end position="263"/>
    </location>
</feature>
<keyword evidence="4" id="KW-1003">Cell membrane</keyword>
<evidence type="ECO:0000313" key="11">
    <source>
        <dbReference type="Proteomes" id="UP000198418"/>
    </source>
</evidence>
<keyword evidence="5 8" id="KW-0812">Transmembrane</keyword>
<evidence type="ECO:0000256" key="1">
    <source>
        <dbReference type="ARBA" id="ARBA00004651"/>
    </source>
</evidence>
<feature type="transmembrane region" description="Helical" evidence="8">
    <location>
        <begin position="69"/>
        <end position="88"/>
    </location>
</feature>
<evidence type="ECO:0000256" key="7">
    <source>
        <dbReference type="ARBA" id="ARBA00023136"/>
    </source>
</evidence>
<evidence type="ECO:0000256" key="5">
    <source>
        <dbReference type="ARBA" id="ARBA00022692"/>
    </source>
</evidence>
<proteinExistence type="inferred from homology"/>
<feature type="transmembrane region" description="Helical" evidence="8">
    <location>
        <begin position="137"/>
        <end position="160"/>
    </location>
</feature>
<dbReference type="PANTHER" id="PTHR43848:SF2">
    <property type="entry name" value="PUTRESCINE TRANSPORT SYSTEM PERMEASE PROTEIN POTI"/>
    <property type="match status" value="1"/>
</dbReference>
<dbReference type="CDD" id="cd06261">
    <property type="entry name" value="TM_PBP2"/>
    <property type="match status" value="1"/>
</dbReference>
<accession>A0A212PWB5</accession>
<dbReference type="RefSeq" id="WP_088518584.1">
    <property type="nucleotide sequence ID" value="NZ_FYDG01000001.1"/>
</dbReference>
<dbReference type="InterPro" id="IPR035906">
    <property type="entry name" value="MetI-like_sf"/>
</dbReference>
<feature type="domain" description="ABC transmembrane type-1" evidence="9">
    <location>
        <begin position="63"/>
        <end position="257"/>
    </location>
</feature>
<dbReference type="InterPro" id="IPR051789">
    <property type="entry name" value="Bact_Polyamine_Transport"/>
</dbReference>
<reference evidence="11" key="1">
    <citation type="submission" date="2017-06" db="EMBL/GenBank/DDBJ databases">
        <authorList>
            <person name="Varghese N."/>
            <person name="Submissions S."/>
        </authorList>
    </citation>
    <scope>NUCLEOTIDE SEQUENCE [LARGE SCALE GENOMIC DNA]</scope>
    <source>
        <strain evidence="11">DSM 137</strain>
    </source>
</reference>
<evidence type="ECO:0000256" key="8">
    <source>
        <dbReference type="RuleBase" id="RU363032"/>
    </source>
</evidence>
<dbReference type="SUPFAM" id="SSF161098">
    <property type="entry name" value="MetI-like"/>
    <property type="match status" value="1"/>
</dbReference>
<gene>
    <name evidence="10" type="ORF">SAMN06265338_10165</name>
</gene>
<evidence type="ECO:0000256" key="4">
    <source>
        <dbReference type="ARBA" id="ARBA00022475"/>
    </source>
</evidence>
<keyword evidence="3 8" id="KW-0813">Transport</keyword>
<feature type="transmembrane region" description="Helical" evidence="8">
    <location>
        <begin position="181"/>
        <end position="204"/>
    </location>
</feature>
<organism evidence="10 11">
    <name type="scientific">Rhodoblastus acidophilus</name>
    <name type="common">Rhodopseudomonas acidophila</name>
    <dbReference type="NCBI Taxonomy" id="1074"/>
    <lineage>
        <taxon>Bacteria</taxon>
        <taxon>Pseudomonadati</taxon>
        <taxon>Pseudomonadota</taxon>
        <taxon>Alphaproteobacteria</taxon>
        <taxon>Hyphomicrobiales</taxon>
        <taxon>Rhodoblastaceae</taxon>
        <taxon>Rhodoblastus</taxon>
    </lineage>
</organism>
<dbReference type="Proteomes" id="UP000198418">
    <property type="component" value="Unassembled WGS sequence"/>
</dbReference>
<evidence type="ECO:0000256" key="3">
    <source>
        <dbReference type="ARBA" id="ARBA00022448"/>
    </source>
</evidence>
<evidence type="ECO:0000256" key="2">
    <source>
        <dbReference type="ARBA" id="ARBA00007069"/>
    </source>
</evidence>
<dbReference type="PROSITE" id="PS50928">
    <property type="entry name" value="ABC_TM1"/>
    <property type="match status" value="1"/>
</dbReference>
<dbReference type="InterPro" id="IPR000515">
    <property type="entry name" value="MetI-like"/>
</dbReference>
<evidence type="ECO:0000256" key="6">
    <source>
        <dbReference type="ARBA" id="ARBA00022989"/>
    </source>
</evidence>
<dbReference type="PANTHER" id="PTHR43848">
    <property type="entry name" value="PUTRESCINE TRANSPORT SYSTEM PERMEASE PROTEIN POTI"/>
    <property type="match status" value="1"/>
</dbReference>